<keyword evidence="2" id="KW-1185">Reference proteome</keyword>
<reference evidence="3" key="2">
    <citation type="submission" date="2020-04" db="EMBL/GenBank/DDBJ databases">
        <authorList>
            <consortium name="NCBI Genome Project"/>
        </authorList>
    </citation>
    <scope>NUCLEOTIDE SEQUENCE</scope>
    <source>
        <strain evidence="3">CBS 342.82</strain>
    </source>
</reference>
<dbReference type="AlphaFoldDB" id="A0A6J3MD16"/>
<name>A0A6J3MD16_9PEZI</name>
<sequence length="205" mass="21652">MKFTASALTTLALISQAAAKFCAFDTLLGLGTSTFDLPYNFHLLTRGENGTTYPVVSAPVPEGGSFFFSLFIGSKNIPLDDPSVPTFTMQGGTAYANGGRVTASEGISLLAPIPLYVAADNRQYVQGFAAVNVTCDGKPELSLRFTNLLPIPLAPASVNGTLAPGSAVLTPIVDSLLTLYNPIDLIVVPIKPKDQSVRRRRAFVA</sequence>
<reference evidence="3" key="1">
    <citation type="submission" date="2020-01" db="EMBL/GenBank/DDBJ databases">
        <authorList>
            <consortium name="DOE Joint Genome Institute"/>
            <person name="Haridas S."/>
            <person name="Albert R."/>
            <person name="Binder M."/>
            <person name="Bloem J."/>
            <person name="Labutti K."/>
            <person name="Salamov A."/>
            <person name="Andreopoulos B."/>
            <person name="Baker S.E."/>
            <person name="Barry K."/>
            <person name="Bills G."/>
            <person name="Bluhm B.H."/>
            <person name="Cannon C."/>
            <person name="Castanera R."/>
            <person name="Culley D.E."/>
            <person name="Daum C."/>
            <person name="Ezra D."/>
            <person name="Gonzalez J.B."/>
            <person name="Henrissat B."/>
            <person name="Kuo A."/>
            <person name="Liang C."/>
            <person name="Lipzen A."/>
            <person name="Lutzoni F."/>
            <person name="Magnuson J."/>
            <person name="Mondo S."/>
            <person name="Nolan M."/>
            <person name="Ohm R."/>
            <person name="Pangilinan J."/>
            <person name="Park H.-J."/>
            <person name="Ramirez L."/>
            <person name="Alfaro M."/>
            <person name="Sun H."/>
            <person name="Tritt A."/>
            <person name="Yoshinaga Y."/>
            <person name="Zwiers L.-H."/>
            <person name="Turgeon B.G."/>
            <person name="Goodwin S.B."/>
            <person name="Spatafora J.W."/>
            <person name="Crous P.W."/>
            <person name="Grigoriev I.V."/>
        </authorList>
    </citation>
    <scope>NUCLEOTIDE SEQUENCE</scope>
    <source>
        <strain evidence="3">CBS 342.82</strain>
    </source>
</reference>
<feature type="chain" id="PRO_5026924927" evidence="1">
    <location>
        <begin position="20"/>
        <end position="205"/>
    </location>
</feature>
<dbReference type="OrthoDB" id="10537380at2759"/>
<dbReference type="RefSeq" id="XP_033462520.1">
    <property type="nucleotide sequence ID" value="XM_033599281.1"/>
</dbReference>
<evidence type="ECO:0000256" key="1">
    <source>
        <dbReference type="SAM" id="SignalP"/>
    </source>
</evidence>
<gene>
    <name evidence="3" type="ORF">K489DRAFT_158902</name>
</gene>
<evidence type="ECO:0000313" key="2">
    <source>
        <dbReference type="Proteomes" id="UP000504637"/>
    </source>
</evidence>
<protein>
    <submittedName>
        <fullName evidence="3">Uncharacterized protein</fullName>
    </submittedName>
</protein>
<keyword evidence="1" id="KW-0732">Signal</keyword>
<proteinExistence type="predicted"/>
<reference evidence="3" key="3">
    <citation type="submission" date="2025-08" db="UniProtKB">
        <authorList>
            <consortium name="RefSeq"/>
        </authorList>
    </citation>
    <scope>IDENTIFICATION</scope>
    <source>
        <strain evidence="3">CBS 342.82</strain>
    </source>
</reference>
<dbReference type="GeneID" id="54357080"/>
<organism evidence="3">
    <name type="scientific">Dissoconium aciculare CBS 342.82</name>
    <dbReference type="NCBI Taxonomy" id="1314786"/>
    <lineage>
        <taxon>Eukaryota</taxon>
        <taxon>Fungi</taxon>
        <taxon>Dikarya</taxon>
        <taxon>Ascomycota</taxon>
        <taxon>Pezizomycotina</taxon>
        <taxon>Dothideomycetes</taxon>
        <taxon>Dothideomycetidae</taxon>
        <taxon>Mycosphaerellales</taxon>
        <taxon>Dissoconiaceae</taxon>
        <taxon>Dissoconium</taxon>
    </lineage>
</organism>
<accession>A0A6J3MD16</accession>
<dbReference type="Proteomes" id="UP000504637">
    <property type="component" value="Unplaced"/>
</dbReference>
<evidence type="ECO:0000313" key="3">
    <source>
        <dbReference type="RefSeq" id="XP_033462520.1"/>
    </source>
</evidence>
<feature type="signal peptide" evidence="1">
    <location>
        <begin position="1"/>
        <end position="19"/>
    </location>
</feature>